<gene>
    <name evidence="1" type="ORF">ERS852429_02708</name>
</gene>
<dbReference type="RefSeq" id="WP_057319605.1">
    <property type="nucleotide sequence ID" value="NZ_CYXP01000006.1"/>
</dbReference>
<accession>A0A173V9M2</accession>
<evidence type="ECO:0000313" key="2">
    <source>
        <dbReference type="Proteomes" id="UP000095591"/>
    </source>
</evidence>
<name>A0A173V9M2_PARDI</name>
<organism evidence="1 2">
    <name type="scientific">Parabacteroides distasonis</name>
    <dbReference type="NCBI Taxonomy" id="823"/>
    <lineage>
        <taxon>Bacteria</taxon>
        <taxon>Pseudomonadati</taxon>
        <taxon>Bacteroidota</taxon>
        <taxon>Bacteroidia</taxon>
        <taxon>Bacteroidales</taxon>
        <taxon>Tannerellaceae</taxon>
        <taxon>Parabacteroides</taxon>
    </lineage>
</organism>
<sequence>MNDVNYLSIKETMSSLEIAETTGKEHKIVMRDIRNLIDNLNKSYGYRSVPVDEIKKDYHRSDRTQYKYLSDITIDAIYNFATSQNKISEYIFKISEYIDKKGETRPKYELNKKACLLLASGYNIQLRAKIIDRWEELELEKQKAAVVLPQNYIEALEALIVSEKQKQALQAENIKQKEVISHKSDVIEGLTEDIELAEKRQRITQIVRYNSTDFQKRYRLLYKEFELKYHMSLNRRINSEKVQAIKPEIKNKIDYIDRVLNIIPELYEIACKIFETDVKKLIKREWKIYNLQEC</sequence>
<evidence type="ECO:0000313" key="1">
    <source>
        <dbReference type="EMBL" id="CUN22977.1"/>
    </source>
</evidence>
<proteinExistence type="predicted"/>
<dbReference type="AlphaFoldDB" id="A0A173V9M2"/>
<dbReference type="Proteomes" id="UP000095591">
    <property type="component" value="Unassembled WGS sequence"/>
</dbReference>
<dbReference type="Pfam" id="PF09669">
    <property type="entry name" value="Phage_pRha"/>
    <property type="match status" value="2"/>
</dbReference>
<dbReference type="EMBL" id="CYXP01000006">
    <property type="protein sequence ID" value="CUN22977.1"/>
    <property type="molecule type" value="Genomic_DNA"/>
</dbReference>
<reference evidence="1 2" key="1">
    <citation type="submission" date="2015-09" db="EMBL/GenBank/DDBJ databases">
        <authorList>
            <consortium name="Pathogen Informatics"/>
        </authorList>
    </citation>
    <scope>NUCLEOTIDE SEQUENCE [LARGE SCALE GENOMIC DNA]</scope>
    <source>
        <strain evidence="1 2">2789STDY5608872</strain>
    </source>
</reference>
<protein>
    <submittedName>
        <fullName evidence="1">Uncharacterized phage-encoded protein</fullName>
    </submittedName>
</protein>
<dbReference type="InterPro" id="IPR014054">
    <property type="entry name" value="Phage_regulatory_Rha"/>
</dbReference>